<dbReference type="Gene3D" id="1.10.110.10">
    <property type="entry name" value="Plant lipid-transfer and hydrophobic proteins"/>
    <property type="match status" value="1"/>
</dbReference>
<keyword evidence="3" id="KW-0446">Lipid-binding</keyword>
<dbReference type="PANTHER" id="PTHR33286:SF54">
    <property type="entry name" value="BIFUNCTIONAL INHIBITOR_LIPID-TRANSFER PROTEIN_SEED STORAGE 2S ALBUMIN SUPERFAMILY PROTEIN"/>
    <property type="match status" value="1"/>
</dbReference>
<evidence type="ECO:0000313" key="6">
    <source>
        <dbReference type="EMBL" id="CAB4268199.1"/>
    </source>
</evidence>
<dbReference type="SUPFAM" id="SSF47699">
    <property type="entry name" value="Bifunctional inhibitor/lipid-transfer protein/seed storage 2S albumin"/>
    <property type="match status" value="1"/>
</dbReference>
<evidence type="ECO:0000256" key="1">
    <source>
        <dbReference type="ARBA" id="ARBA00003211"/>
    </source>
</evidence>
<proteinExistence type="predicted"/>
<dbReference type="EMBL" id="CAEKDK010000002">
    <property type="protein sequence ID" value="CAB4268199.1"/>
    <property type="molecule type" value="Genomic_DNA"/>
</dbReference>
<dbReference type="GO" id="GO:0008289">
    <property type="term" value="F:lipid binding"/>
    <property type="evidence" value="ECO:0007669"/>
    <property type="project" value="UniProtKB-KW"/>
</dbReference>
<reference evidence="6 7" key="1">
    <citation type="submission" date="2020-05" db="EMBL/GenBank/DDBJ databases">
        <authorList>
            <person name="Campoy J."/>
            <person name="Schneeberger K."/>
            <person name="Spophaly S."/>
        </authorList>
    </citation>
    <scope>NUCLEOTIDE SEQUENCE [LARGE SCALE GENOMIC DNA]</scope>
    <source>
        <strain evidence="6">PruArmRojPasFocal</strain>
    </source>
</reference>
<evidence type="ECO:0000259" key="5">
    <source>
        <dbReference type="SMART" id="SM00499"/>
    </source>
</evidence>
<name>A0A6J5TWR0_PRUAR</name>
<evidence type="ECO:0000313" key="7">
    <source>
        <dbReference type="Proteomes" id="UP000507222"/>
    </source>
</evidence>
<protein>
    <recommendedName>
        <fullName evidence="5">Bifunctional inhibitor/plant lipid transfer protein/seed storage helical domain-containing protein</fullName>
    </recommendedName>
</protein>
<evidence type="ECO:0000256" key="3">
    <source>
        <dbReference type="ARBA" id="ARBA00023121"/>
    </source>
</evidence>
<dbReference type="Proteomes" id="UP000507222">
    <property type="component" value="Unassembled WGS sequence"/>
</dbReference>
<keyword evidence="4" id="KW-0812">Transmembrane</keyword>
<dbReference type="AlphaFoldDB" id="A0A6J5TWR0"/>
<organism evidence="6 7">
    <name type="scientific">Prunus armeniaca</name>
    <name type="common">Apricot</name>
    <name type="synonym">Armeniaca vulgaris</name>
    <dbReference type="NCBI Taxonomy" id="36596"/>
    <lineage>
        <taxon>Eukaryota</taxon>
        <taxon>Viridiplantae</taxon>
        <taxon>Streptophyta</taxon>
        <taxon>Embryophyta</taxon>
        <taxon>Tracheophyta</taxon>
        <taxon>Spermatophyta</taxon>
        <taxon>Magnoliopsida</taxon>
        <taxon>eudicotyledons</taxon>
        <taxon>Gunneridae</taxon>
        <taxon>Pentapetalae</taxon>
        <taxon>rosids</taxon>
        <taxon>fabids</taxon>
        <taxon>Rosales</taxon>
        <taxon>Rosaceae</taxon>
        <taxon>Amygdaloideae</taxon>
        <taxon>Amygdaleae</taxon>
        <taxon>Prunus</taxon>
    </lineage>
</organism>
<accession>A0A6J5TWR0</accession>
<dbReference type="SMART" id="SM00499">
    <property type="entry name" value="AAI"/>
    <property type="match status" value="1"/>
</dbReference>
<evidence type="ECO:0000256" key="4">
    <source>
        <dbReference type="SAM" id="Phobius"/>
    </source>
</evidence>
<dbReference type="PANTHER" id="PTHR33286">
    <property type="entry name" value="BIFUNCTIONAL INHIBITOR/LIPID-TRANSFER PROTEIN/SEED STORAGE 2S ALBUMIN SUPERFAMILY PROTEIN"/>
    <property type="match status" value="1"/>
</dbReference>
<dbReference type="InterPro" id="IPR016140">
    <property type="entry name" value="Bifunc_inhib/LTP/seed_store"/>
</dbReference>
<feature type="domain" description="Bifunctional inhibitor/plant lipid transfer protein/seed storage helical" evidence="5">
    <location>
        <begin position="47"/>
        <end position="113"/>
    </location>
</feature>
<dbReference type="InterPro" id="IPR036312">
    <property type="entry name" value="Bifun_inhib/LTP/seed_sf"/>
</dbReference>
<comment type="function">
    <text evidence="1">Plant non-specific lipid-transfer proteins transfer phospholipids as well as galactolipids across membranes. May play a role in wax or cutin deposition in the cell walls of expanding epidermal cells and certain secretory tissues.</text>
</comment>
<keyword evidence="4" id="KW-1133">Transmembrane helix</keyword>
<evidence type="ECO:0000256" key="2">
    <source>
        <dbReference type="ARBA" id="ARBA00022448"/>
    </source>
</evidence>
<dbReference type="Pfam" id="PF14368">
    <property type="entry name" value="LTP_2"/>
    <property type="match status" value="1"/>
</dbReference>
<keyword evidence="2" id="KW-0813">Transport</keyword>
<keyword evidence="4" id="KW-0472">Membrane</keyword>
<sequence length="138" mass="14753">MKDMTTYNVTAMVSTIFAVIGLLCSMSNNLMELQGCQGDMMGLVTNCMMYVQKVLPLPNMNASEACCNALNTADIPCLCHGISGQLEQTIIDTAKIVSVAESCGKPLAHGTQCGNLLRQTLCSYKVSNGARPYGLVHL</sequence>
<gene>
    <name evidence="6" type="ORF">CURHAP_LOCUS11335</name>
</gene>
<feature type="transmembrane region" description="Helical" evidence="4">
    <location>
        <begin position="6"/>
        <end position="24"/>
    </location>
</feature>